<comment type="caution">
    <text evidence="1">The sequence shown here is derived from an EMBL/GenBank/DDBJ whole genome shotgun (WGS) entry which is preliminary data.</text>
</comment>
<accession>A0A0F9HYB5</accession>
<evidence type="ECO:0000313" key="1">
    <source>
        <dbReference type="EMBL" id="KKM08077.1"/>
    </source>
</evidence>
<name>A0A0F9HYB5_9ZZZZ</name>
<reference evidence="1" key="1">
    <citation type="journal article" date="2015" name="Nature">
        <title>Complex archaea that bridge the gap between prokaryotes and eukaryotes.</title>
        <authorList>
            <person name="Spang A."/>
            <person name="Saw J.H."/>
            <person name="Jorgensen S.L."/>
            <person name="Zaremba-Niedzwiedzka K."/>
            <person name="Martijn J."/>
            <person name="Lind A.E."/>
            <person name="van Eijk R."/>
            <person name="Schleper C."/>
            <person name="Guy L."/>
            <person name="Ettema T.J."/>
        </authorList>
    </citation>
    <scope>NUCLEOTIDE SEQUENCE</scope>
</reference>
<sequence>MLAETLNWKVQADALPRLMKRLRAGRYEGTCRKSGKRVRIDLVGEEWEMYMGKTFICSEKLKRVALKKANYILNSENCEDE</sequence>
<dbReference type="AlphaFoldDB" id="A0A0F9HYB5"/>
<dbReference type="EMBL" id="LAZR01015630">
    <property type="protein sequence ID" value="KKM08077.1"/>
    <property type="molecule type" value="Genomic_DNA"/>
</dbReference>
<gene>
    <name evidence="1" type="ORF">LCGC14_1727540</name>
</gene>
<protein>
    <submittedName>
        <fullName evidence="1">Uncharacterized protein</fullName>
    </submittedName>
</protein>
<organism evidence="1">
    <name type="scientific">marine sediment metagenome</name>
    <dbReference type="NCBI Taxonomy" id="412755"/>
    <lineage>
        <taxon>unclassified sequences</taxon>
        <taxon>metagenomes</taxon>
        <taxon>ecological metagenomes</taxon>
    </lineage>
</organism>
<proteinExistence type="predicted"/>